<evidence type="ECO:0000256" key="2">
    <source>
        <dbReference type="ARBA" id="ARBA00022801"/>
    </source>
</evidence>
<dbReference type="Pfam" id="PF00857">
    <property type="entry name" value="Isochorismatase"/>
    <property type="match status" value="1"/>
</dbReference>
<dbReference type="InterPro" id="IPR000868">
    <property type="entry name" value="Isochorismatase-like_dom"/>
</dbReference>
<sequence length="176" mass="19446">MSKKSALLIIDVQEYLIEHAYQGQALAERIGKLAARARALQIPVLYVQHCESEGEFSIGTPTWQIHHSVTPEQHEPVIHKWACDSFLDTPLLDELASRDINHLVITGLQTEYCIDTTCRRAISLGFDVTLVQDAHSTLDSRVLSAEQIIAHHNAVLTGFGTEKNSITAAGSDSVFQ</sequence>
<proteinExistence type="inferred from homology"/>
<dbReference type="Proteomes" id="UP001256827">
    <property type="component" value="Chromosome"/>
</dbReference>
<dbReference type="CDD" id="cd01014">
    <property type="entry name" value="nicotinamidase_related"/>
    <property type="match status" value="1"/>
</dbReference>
<feature type="domain" description="Isochorismatase-like" evidence="3">
    <location>
        <begin position="5"/>
        <end position="140"/>
    </location>
</feature>
<name>A0ABY9T7L7_BREBE</name>
<dbReference type="EMBL" id="CP134050">
    <property type="protein sequence ID" value="WNC16100.1"/>
    <property type="molecule type" value="Genomic_DNA"/>
</dbReference>
<evidence type="ECO:0000313" key="4">
    <source>
        <dbReference type="EMBL" id="WNC16100.1"/>
    </source>
</evidence>
<evidence type="ECO:0000313" key="5">
    <source>
        <dbReference type="Proteomes" id="UP001256827"/>
    </source>
</evidence>
<dbReference type="GO" id="GO:0016787">
    <property type="term" value="F:hydrolase activity"/>
    <property type="evidence" value="ECO:0007669"/>
    <property type="project" value="UniProtKB-KW"/>
</dbReference>
<evidence type="ECO:0000256" key="1">
    <source>
        <dbReference type="ARBA" id="ARBA00006336"/>
    </source>
</evidence>
<dbReference type="InterPro" id="IPR050272">
    <property type="entry name" value="Isochorismatase-like_hydrls"/>
</dbReference>
<accession>A0ABY9T7L7</accession>
<evidence type="ECO:0000259" key="3">
    <source>
        <dbReference type="Pfam" id="PF00857"/>
    </source>
</evidence>
<dbReference type="SUPFAM" id="SSF52499">
    <property type="entry name" value="Isochorismatase-like hydrolases"/>
    <property type="match status" value="1"/>
</dbReference>
<reference evidence="4 5" key="1">
    <citation type="submission" date="2023-09" db="EMBL/GenBank/DDBJ databases">
        <title>Complete Genome and Methylome dissection of Bacillus brevis NEB573 original source of BbsI restriction endonuclease.</title>
        <authorList>
            <person name="Fomenkov A."/>
            <person name="Roberts R.D."/>
        </authorList>
    </citation>
    <scope>NUCLEOTIDE SEQUENCE [LARGE SCALE GENOMIC DNA]</scope>
    <source>
        <strain evidence="4 5">NEB573</strain>
    </source>
</reference>
<keyword evidence="5" id="KW-1185">Reference proteome</keyword>
<gene>
    <name evidence="4" type="ORF">RGB73_07215</name>
</gene>
<dbReference type="EC" id="3.-.-.-" evidence="4"/>
<dbReference type="PANTHER" id="PTHR43540:SF14">
    <property type="entry name" value="ISOCHORISMATASE"/>
    <property type="match status" value="1"/>
</dbReference>
<dbReference type="PANTHER" id="PTHR43540">
    <property type="entry name" value="PEROXYUREIDOACRYLATE/UREIDOACRYLATE AMIDOHYDROLASE-RELATED"/>
    <property type="match status" value="1"/>
</dbReference>
<dbReference type="InterPro" id="IPR036380">
    <property type="entry name" value="Isochorismatase-like_sf"/>
</dbReference>
<dbReference type="Gene3D" id="3.40.50.850">
    <property type="entry name" value="Isochorismatase-like"/>
    <property type="match status" value="1"/>
</dbReference>
<protein>
    <submittedName>
        <fullName evidence="4">Cysteine hydrolase family protein</fullName>
        <ecNumber evidence="4">3.-.-.-</ecNumber>
    </submittedName>
</protein>
<organism evidence="4 5">
    <name type="scientific">Brevibacillus brevis</name>
    <name type="common">Bacillus brevis</name>
    <dbReference type="NCBI Taxonomy" id="1393"/>
    <lineage>
        <taxon>Bacteria</taxon>
        <taxon>Bacillati</taxon>
        <taxon>Bacillota</taxon>
        <taxon>Bacilli</taxon>
        <taxon>Bacillales</taxon>
        <taxon>Paenibacillaceae</taxon>
        <taxon>Brevibacillus</taxon>
    </lineage>
</organism>
<comment type="similarity">
    <text evidence="1">Belongs to the isochorismatase family.</text>
</comment>
<dbReference type="RefSeq" id="WP_310770476.1">
    <property type="nucleotide sequence ID" value="NZ_CP134050.1"/>
</dbReference>
<keyword evidence="2 4" id="KW-0378">Hydrolase</keyword>